<dbReference type="GO" id="GO:0140359">
    <property type="term" value="F:ABC-type transporter activity"/>
    <property type="evidence" value="ECO:0007669"/>
    <property type="project" value="InterPro"/>
</dbReference>
<evidence type="ECO:0000256" key="6">
    <source>
        <dbReference type="SAM" id="Phobius"/>
    </source>
</evidence>
<evidence type="ECO:0000256" key="4">
    <source>
        <dbReference type="ARBA" id="ARBA00022989"/>
    </source>
</evidence>
<proteinExistence type="predicted"/>
<feature type="transmembrane region" description="Helical" evidence="6">
    <location>
        <begin position="278"/>
        <end position="301"/>
    </location>
</feature>
<evidence type="ECO:0000313" key="8">
    <source>
        <dbReference type="EMBL" id="KKI65059.1"/>
    </source>
</evidence>
<dbReference type="PANTHER" id="PTHR30294">
    <property type="entry name" value="MEMBRANE COMPONENT OF ABC TRANSPORTER YHHJ-RELATED"/>
    <property type="match status" value="1"/>
</dbReference>
<dbReference type="InterPro" id="IPR013525">
    <property type="entry name" value="ABC2_TM"/>
</dbReference>
<feature type="transmembrane region" description="Helical" evidence="6">
    <location>
        <begin position="21"/>
        <end position="38"/>
    </location>
</feature>
<accession>A0A0M2P2P3</accession>
<dbReference type="EMBL" id="LAKJ01000003">
    <property type="protein sequence ID" value="KKI65059.1"/>
    <property type="molecule type" value="Genomic_DNA"/>
</dbReference>
<comment type="caution">
    <text evidence="8">The sequence shown here is derived from an EMBL/GenBank/DDBJ whole genome shotgun (WGS) entry which is preliminary data.</text>
</comment>
<sequence length="412" mass="45621">MDKFWATFSLTYKSKVKTKSFMIFTAIVVILMLAAANINKIVDLFDNGPDKIGIAVNQDQVYKVIKAQSNHLDSDAKFKKVTKSQAHQQVKNEKLDKAYVIDLHDNHKLTGKILSKDTVSKTDEQKLQTTLSAIQTKLVASSLNLSEDELKQLQSQSEVSSQVLSDSANETNLSESQKTFNTIIVYAGIMLMFFIIINYANQVAMEIATEKTSRVIEMIITSISPVTHILAKLCGVIAVALTQISIFIIVGIISVLLFDIGDMLKGFDVEPNELTVQLIIVGMLSLILGILSYIILAAILGSITARIEDINQSLMPMTLISIIALYMAMFGVINPDTTLIKVASFIPLLSPFIMFLRASTPDVATWEIVVSMSLSIVTIFILLYIAVRSYKDTILSFDKGLLKSMKRVFSKN</sequence>
<keyword evidence="2" id="KW-1003">Cell membrane</keyword>
<dbReference type="AlphaFoldDB" id="A0A0M2P2P3"/>
<feature type="transmembrane region" description="Helical" evidence="6">
    <location>
        <begin position="229"/>
        <end position="258"/>
    </location>
</feature>
<dbReference type="PATRIC" id="fig|74704.6.peg.1745"/>
<evidence type="ECO:0000313" key="9">
    <source>
        <dbReference type="Proteomes" id="UP000034455"/>
    </source>
</evidence>
<protein>
    <submittedName>
        <fullName evidence="8">ABC-type Na+ efflux pump, permease component</fullName>
    </submittedName>
</protein>
<evidence type="ECO:0000256" key="3">
    <source>
        <dbReference type="ARBA" id="ARBA00022692"/>
    </source>
</evidence>
<keyword evidence="3 6" id="KW-0812">Transmembrane</keyword>
<feature type="transmembrane region" description="Helical" evidence="6">
    <location>
        <begin position="313"/>
        <end position="333"/>
    </location>
</feature>
<evidence type="ECO:0000256" key="5">
    <source>
        <dbReference type="ARBA" id="ARBA00023136"/>
    </source>
</evidence>
<dbReference type="Proteomes" id="UP000034455">
    <property type="component" value="Unassembled WGS sequence"/>
</dbReference>
<organism evidence="8 9">
    <name type="scientific">Staphylococcus cohnii subsp. cohnii</name>
    <dbReference type="NCBI Taxonomy" id="74704"/>
    <lineage>
        <taxon>Bacteria</taxon>
        <taxon>Bacillati</taxon>
        <taxon>Bacillota</taxon>
        <taxon>Bacilli</taxon>
        <taxon>Bacillales</taxon>
        <taxon>Staphylococcaceae</taxon>
        <taxon>Staphylococcus</taxon>
        <taxon>Staphylococcus cohnii species complex</taxon>
    </lineage>
</organism>
<keyword evidence="5 6" id="KW-0472">Membrane</keyword>
<gene>
    <name evidence="8" type="ORF">UF66_1702</name>
</gene>
<reference evidence="8 9" key="1">
    <citation type="submission" date="2015-03" db="EMBL/GenBank/DDBJ databases">
        <title>Genome Assembly of Staphylococcus cohnii subsp. cohnii strain G22B2.</title>
        <authorList>
            <person name="Nair G."/>
            <person name="Kaur G."/>
            <person name="Khatri I."/>
            <person name="Singh N.K."/>
            <person name="Sathyabama S."/>
            <person name="Maurya S.K."/>
            <person name="Subramanian S."/>
            <person name="Agrewala J.N."/>
            <person name="Mayilraj S."/>
        </authorList>
    </citation>
    <scope>NUCLEOTIDE SEQUENCE [LARGE SCALE GENOMIC DNA]</scope>
    <source>
        <strain evidence="8 9">G22B2</strain>
    </source>
</reference>
<evidence type="ECO:0000259" key="7">
    <source>
        <dbReference type="Pfam" id="PF12698"/>
    </source>
</evidence>
<dbReference type="PANTHER" id="PTHR30294:SF29">
    <property type="entry name" value="MULTIDRUG ABC TRANSPORTER PERMEASE YBHS-RELATED"/>
    <property type="match status" value="1"/>
</dbReference>
<dbReference type="Pfam" id="PF12698">
    <property type="entry name" value="ABC2_membrane_3"/>
    <property type="match status" value="1"/>
</dbReference>
<feature type="domain" description="ABC-2 type transporter transmembrane" evidence="7">
    <location>
        <begin position="19"/>
        <end position="387"/>
    </location>
</feature>
<name>A0A0M2P2P3_STACC</name>
<comment type="subcellular location">
    <subcellularLocation>
        <location evidence="1">Cell membrane</location>
        <topology evidence="1">Multi-pass membrane protein</topology>
    </subcellularLocation>
</comment>
<feature type="transmembrane region" description="Helical" evidence="6">
    <location>
        <begin position="368"/>
        <end position="387"/>
    </location>
</feature>
<evidence type="ECO:0000256" key="1">
    <source>
        <dbReference type="ARBA" id="ARBA00004651"/>
    </source>
</evidence>
<dbReference type="RefSeq" id="WP_019468888.1">
    <property type="nucleotide sequence ID" value="NZ_BKAS01000010.1"/>
</dbReference>
<dbReference type="InterPro" id="IPR051449">
    <property type="entry name" value="ABC-2_transporter_component"/>
</dbReference>
<dbReference type="GO" id="GO:0005886">
    <property type="term" value="C:plasma membrane"/>
    <property type="evidence" value="ECO:0007669"/>
    <property type="project" value="UniProtKB-SubCell"/>
</dbReference>
<feature type="transmembrane region" description="Helical" evidence="6">
    <location>
        <begin position="183"/>
        <end position="208"/>
    </location>
</feature>
<evidence type="ECO:0000256" key="2">
    <source>
        <dbReference type="ARBA" id="ARBA00022475"/>
    </source>
</evidence>
<keyword evidence="4 6" id="KW-1133">Transmembrane helix</keyword>
<dbReference type="GeneID" id="58096773"/>